<dbReference type="EMBL" id="BQXS01010083">
    <property type="protein sequence ID" value="GKT32907.1"/>
    <property type="molecule type" value="Genomic_DNA"/>
</dbReference>
<evidence type="ECO:0000256" key="2">
    <source>
        <dbReference type="SAM" id="MobiDB-lite"/>
    </source>
</evidence>
<feature type="non-terminal residue" evidence="4">
    <location>
        <position position="532"/>
    </location>
</feature>
<comment type="caution">
    <text evidence="4">The sequence shown here is derived from an EMBL/GenBank/DDBJ whole genome shotgun (WGS) entry which is preliminary data.</text>
</comment>
<feature type="region of interest" description="Disordered" evidence="2">
    <location>
        <begin position="339"/>
        <end position="376"/>
    </location>
</feature>
<organism evidence="4 5">
    <name type="scientific">Aduncisulcus paluster</name>
    <dbReference type="NCBI Taxonomy" id="2918883"/>
    <lineage>
        <taxon>Eukaryota</taxon>
        <taxon>Metamonada</taxon>
        <taxon>Carpediemonas-like organisms</taxon>
        <taxon>Aduncisulcus</taxon>
    </lineage>
</organism>
<dbReference type="Gene3D" id="3.30.1370.10">
    <property type="entry name" value="K Homology domain, type 1"/>
    <property type="match status" value="2"/>
</dbReference>
<dbReference type="SUPFAM" id="SSF54791">
    <property type="entry name" value="Eukaryotic type KH-domain (KH-domain type I)"/>
    <property type="match status" value="2"/>
</dbReference>
<feature type="domain" description="K Homology" evidence="3">
    <location>
        <begin position="183"/>
        <end position="253"/>
    </location>
</feature>
<evidence type="ECO:0000259" key="3">
    <source>
        <dbReference type="SMART" id="SM00322"/>
    </source>
</evidence>
<dbReference type="SMART" id="SM00322">
    <property type="entry name" value="KH"/>
    <property type="match status" value="2"/>
</dbReference>
<feature type="region of interest" description="Disordered" evidence="2">
    <location>
        <begin position="396"/>
        <end position="416"/>
    </location>
</feature>
<dbReference type="Proteomes" id="UP001057375">
    <property type="component" value="Unassembled WGS sequence"/>
</dbReference>
<sequence length="532" mass="56803">MFIRLIVDLEHEAQEEANGVNTVGPIGGSVVQKMRQETGCEIRYTDKNKAIVIGSKDKVKAALEAIYTRVKSLRHEALKQQGSRLSGAKSRLELDLPFAADRYLIGPGKFILTTSAKSVSRDSGDDFFDASSKRDERFDSLQQHSKQERAALHVSGQGKLTIEATSPASLNIAKRTFDSLMEHYECVQLHVPCWSVGRIIGRRGEGIKRFQRLGSGKVVVYFPQTTGRVPCVCIAGDRDSVRIVKQAVLVRISSITELSGVIMVVSTPHPAGVEGAVKFLNLKNESVFGELYQFKYSGIVNDPDNQGDEHDKKDAQPLTKSYGPANILCPTPGGSLTVMRASPLSTPQLSPHISPSASPRSRSPERRSTSGSDPSFSPFCFTPSMVFTPMCGSISSSATNSPGTHSPRFPQQSVPTSFPSFTPDVLSAAASSLTSSMFLDKGKDAKSLSSHSSGRGTPGAFDIGGSSSGSRSTSIPASHSATPPIVPSRMLPTTTSSSLPFSGGPIGPCVLGYCDSVGCDAVPDTDRLLFPS</sequence>
<feature type="region of interest" description="Disordered" evidence="2">
    <location>
        <begin position="444"/>
        <end position="497"/>
    </location>
</feature>
<dbReference type="InterPro" id="IPR036612">
    <property type="entry name" value="KH_dom_type_1_sf"/>
</dbReference>
<accession>A0ABQ5KK66</accession>
<proteinExistence type="predicted"/>
<evidence type="ECO:0000313" key="5">
    <source>
        <dbReference type="Proteomes" id="UP001057375"/>
    </source>
</evidence>
<evidence type="ECO:0000256" key="1">
    <source>
        <dbReference type="PROSITE-ProRule" id="PRU00117"/>
    </source>
</evidence>
<feature type="compositionally biased region" description="Low complexity" evidence="2">
    <location>
        <begin position="350"/>
        <end position="361"/>
    </location>
</feature>
<dbReference type="InterPro" id="IPR004088">
    <property type="entry name" value="KH_dom_type_1"/>
</dbReference>
<feature type="region of interest" description="Disordered" evidence="2">
    <location>
        <begin position="302"/>
        <end position="326"/>
    </location>
</feature>
<protein>
    <recommendedName>
        <fullName evidence="3">K Homology domain-containing protein</fullName>
    </recommendedName>
</protein>
<reference evidence="4" key="1">
    <citation type="submission" date="2022-03" db="EMBL/GenBank/DDBJ databases">
        <title>Draft genome sequence of Aduncisulcus paluster, a free-living microaerophilic Fornicata.</title>
        <authorList>
            <person name="Yuyama I."/>
            <person name="Kume K."/>
            <person name="Tamura T."/>
            <person name="Inagaki Y."/>
            <person name="Hashimoto T."/>
        </authorList>
    </citation>
    <scope>NUCLEOTIDE SEQUENCE</scope>
    <source>
        <strain evidence="4">NY0171</strain>
    </source>
</reference>
<keyword evidence="1" id="KW-0694">RNA-binding</keyword>
<gene>
    <name evidence="4" type="ORF">ADUPG1_006952</name>
</gene>
<dbReference type="Pfam" id="PF00013">
    <property type="entry name" value="KH_1"/>
    <property type="match status" value="2"/>
</dbReference>
<keyword evidence="5" id="KW-1185">Reference proteome</keyword>
<feature type="compositionally biased region" description="Low complexity" evidence="2">
    <location>
        <begin position="464"/>
        <end position="474"/>
    </location>
</feature>
<feature type="domain" description="K Homology" evidence="3">
    <location>
        <begin position="1"/>
        <end position="71"/>
    </location>
</feature>
<name>A0ABQ5KK66_9EUKA</name>
<dbReference type="CDD" id="cd00105">
    <property type="entry name" value="KH-I"/>
    <property type="match status" value="1"/>
</dbReference>
<evidence type="ECO:0000313" key="4">
    <source>
        <dbReference type="EMBL" id="GKT32907.1"/>
    </source>
</evidence>
<dbReference type="PROSITE" id="PS50084">
    <property type="entry name" value="KH_TYPE_1"/>
    <property type="match status" value="2"/>
</dbReference>
<dbReference type="InterPro" id="IPR004087">
    <property type="entry name" value="KH_dom"/>
</dbReference>